<gene>
    <name evidence="7" type="ORF">P167DRAFT_491034</name>
</gene>
<evidence type="ECO:0000256" key="2">
    <source>
        <dbReference type="ARBA" id="ARBA00006921"/>
    </source>
</evidence>
<keyword evidence="8" id="KW-1185">Reference proteome</keyword>
<evidence type="ECO:0000256" key="3">
    <source>
        <dbReference type="ARBA" id="ARBA00022692"/>
    </source>
</evidence>
<keyword evidence="3 6" id="KW-0812">Transmembrane</keyword>
<dbReference type="Proteomes" id="UP000277580">
    <property type="component" value="Unassembled WGS sequence"/>
</dbReference>
<dbReference type="FunCoup" id="A0A3N4KM52">
    <property type="interactions" value="24"/>
</dbReference>
<feature type="transmembrane region" description="Helical" evidence="6">
    <location>
        <begin position="25"/>
        <end position="44"/>
    </location>
</feature>
<organism evidence="7 8">
    <name type="scientific">Morchella conica CCBAS932</name>
    <dbReference type="NCBI Taxonomy" id="1392247"/>
    <lineage>
        <taxon>Eukaryota</taxon>
        <taxon>Fungi</taxon>
        <taxon>Dikarya</taxon>
        <taxon>Ascomycota</taxon>
        <taxon>Pezizomycotina</taxon>
        <taxon>Pezizomycetes</taxon>
        <taxon>Pezizales</taxon>
        <taxon>Morchellaceae</taxon>
        <taxon>Morchella</taxon>
    </lineage>
</organism>
<evidence type="ECO:0000256" key="6">
    <source>
        <dbReference type="RuleBase" id="RU367022"/>
    </source>
</evidence>
<dbReference type="AlphaFoldDB" id="A0A3N4KM52"/>
<dbReference type="InParanoid" id="A0A3N4KM52"/>
<dbReference type="GO" id="GO:0005375">
    <property type="term" value="F:copper ion transmembrane transporter activity"/>
    <property type="evidence" value="ECO:0007669"/>
    <property type="project" value="UniProtKB-UniRule"/>
</dbReference>
<keyword evidence="5 6" id="KW-0472">Membrane</keyword>
<reference evidence="7 8" key="1">
    <citation type="journal article" date="2018" name="Nat. Ecol. Evol.">
        <title>Pezizomycetes genomes reveal the molecular basis of ectomycorrhizal truffle lifestyle.</title>
        <authorList>
            <person name="Murat C."/>
            <person name="Payen T."/>
            <person name="Noel B."/>
            <person name="Kuo A."/>
            <person name="Morin E."/>
            <person name="Chen J."/>
            <person name="Kohler A."/>
            <person name="Krizsan K."/>
            <person name="Balestrini R."/>
            <person name="Da Silva C."/>
            <person name="Montanini B."/>
            <person name="Hainaut M."/>
            <person name="Levati E."/>
            <person name="Barry K.W."/>
            <person name="Belfiori B."/>
            <person name="Cichocki N."/>
            <person name="Clum A."/>
            <person name="Dockter R.B."/>
            <person name="Fauchery L."/>
            <person name="Guy J."/>
            <person name="Iotti M."/>
            <person name="Le Tacon F."/>
            <person name="Lindquist E.A."/>
            <person name="Lipzen A."/>
            <person name="Malagnac F."/>
            <person name="Mello A."/>
            <person name="Molinier V."/>
            <person name="Miyauchi S."/>
            <person name="Poulain J."/>
            <person name="Riccioni C."/>
            <person name="Rubini A."/>
            <person name="Sitrit Y."/>
            <person name="Splivallo R."/>
            <person name="Traeger S."/>
            <person name="Wang M."/>
            <person name="Zifcakova L."/>
            <person name="Wipf D."/>
            <person name="Zambonelli A."/>
            <person name="Paolocci F."/>
            <person name="Nowrousian M."/>
            <person name="Ottonello S."/>
            <person name="Baldrian P."/>
            <person name="Spatafora J.W."/>
            <person name="Henrissat B."/>
            <person name="Nagy L.G."/>
            <person name="Aury J.M."/>
            <person name="Wincker P."/>
            <person name="Grigoriev I.V."/>
            <person name="Bonfante P."/>
            <person name="Martin F.M."/>
        </authorList>
    </citation>
    <scope>NUCLEOTIDE SEQUENCE [LARGE SCALE GENOMIC DNA]</scope>
    <source>
        <strain evidence="7 8">CCBAS932</strain>
    </source>
</reference>
<comment type="subcellular location">
    <subcellularLocation>
        <location evidence="1 6">Membrane</location>
        <topology evidence="1 6">Multi-pass membrane protein</topology>
    </subcellularLocation>
</comment>
<dbReference type="GO" id="GO:0016020">
    <property type="term" value="C:membrane"/>
    <property type="evidence" value="ECO:0007669"/>
    <property type="project" value="UniProtKB-SubCell"/>
</dbReference>
<sequence length="152" mass="17270">LQMLWNWYTIDSCFISRSWHVRSTAMFAGSCIGVFLLVLLLEFLRRAQREYDRYIVRSGTSKISSIPSEGGLGCITPLSYRPTIFQQAIRAGIYMLQFGLAYFIMLLAMYYNGYFIICMLLGAFSGHFLFGYDNITIGSVITFSKVLSQNSG</sequence>
<dbReference type="Pfam" id="PF04145">
    <property type="entry name" value="Ctr"/>
    <property type="match status" value="1"/>
</dbReference>
<feature type="non-terminal residue" evidence="7">
    <location>
        <position position="1"/>
    </location>
</feature>
<evidence type="ECO:0000256" key="4">
    <source>
        <dbReference type="ARBA" id="ARBA00022989"/>
    </source>
</evidence>
<evidence type="ECO:0000256" key="1">
    <source>
        <dbReference type="ARBA" id="ARBA00004141"/>
    </source>
</evidence>
<dbReference type="PANTHER" id="PTHR12483:SF73">
    <property type="entry name" value="COPPER TRANSPORT PROTEIN CTR3"/>
    <property type="match status" value="1"/>
</dbReference>
<keyword evidence="4 6" id="KW-1133">Transmembrane helix</keyword>
<keyword evidence="6" id="KW-0186">Copper</keyword>
<evidence type="ECO:0000313" key="8">
    <source>
        <dbReference type="Proteomes" id="UP000277580"/>
    </source>
</evidence>
<keyword evidence="6" id="KW-0406">Ion transport</keyword>
<evidence type="ECO:0000313" key="7">
    <source>
        <dbReference type="EMBL" id="RPB10439.1"/>
    </source>
</evidence>
<evidence type="ECO:0000256" key="5">
    <source>
        <dbReference type="ARBA" id="ARBA00023136"/>
    </source>
</evidence>
<dbReference type="InterPro" id="IPR007274">
    <property type="entry name" value="Cop_transporter"/>
</dbReference>
<protein>
    <recommendedName>
        <fullName evidence="6">Copper transport protein</fullName>
    </recommendedName>
</protein>
<dbReference type="EMBL" id="ML119143">
    <property type="protein sequence ID" value="RPB10439.1"/>
    <property type="molecule type" value="Genomic_DNA"/>
</dbReference>
<dbReference type="OrthoDB" id="161814at2759"/>
<keyword evidence="6" id="KW-0813">Transport</keyword>
<dbReference type="PANTHER" id="PTHR12483">
    <property type="entry name" value="SOLUTE CARRIER FAMILY 31 COPPER TRANSPORTERS"/>
    <property type="match status" value="1"/>
</dbReference>
<name>A0A3N4KM52_9PEZI</name>
<accession>A0A3N4KM52</accession>
<comment type="similarity">
    <text evidence="2 6">Belongs to the copper transporter (Ctr) (TC 1.A.56) family. SLC31A subfamily.</text>
</comment>
<keyword evidence="6" id="KW-0187">Copper transport</keyword>
<proteinExistence type="inferred from homology"/>